<name>A0ABW1LL98_9ACTN</name>
<accession>A0ABW1LL98</accession>
<evidence type="ECO:0008006" key="3">
    <source>
        <dbReference type="Google" id="ProtNLM"/>
    </source>
</evidence>
<organism evidence="1 2">
    <name type="scientific">Nocardioides hankookensis</name>
    <dbReference type="NCBI Taxonomy" id="443157"/>
    <lineage>
        <taxon>Bacteria</taxon>
        <taxon>Bacillati</taxon>
        <taxon>Actinomycetota</taxon>
        <taxon>Actinomycetes</taxon>
        <taxon>Propionibacteriales</taxon>
        <taxon>Nocardioidaceae</taxon>
        <taxon>Nocardioides</taxon>
    </lineage>
</organism>
<dbReference type="Gene3D" id="3.30.70.100">
    <property type="match status" value="1"/>
</dbReference>
<keyword evidence="2" id="KW-1185">Reference proteome</keyword>
<sequence length="208" mass="22388">MPAHTEESRYGVLDHAYVARLQSLPAEQDAPFLMLNLMRYRELADYPAGHPDAGVGRTGREADDLYAPLAILHDLGAEVVLYGDVAASEHWDRVAVVRYPSVRSFVDMQERPDFIERHVHKDAGMLSTIIAVCRPVGGSVAGQQRVLVELLDAGDVPEPGPGRLVLEVDGVPVGDGRTWTSVVITAASPSATGSATTVVVDTLIQELP</sequence>
<proteinExistence type="predicted"/>
<gene>
    <name evidence="1" type="ORF">ACFPYL_14050</name>
</gene>
<dbReference type="RefSeq" id="WP_379155172.1">
    <property type="nucleotide sequence ID" value="NZ_JBHSRJ010000004.1"/>
</dbReference>
<evidence type="ECO:0000313" key="1">
    <source>
        <dbReference type="EMBL" id="MFC6044213.1"/>
    </source>
</evidence>
<reference evidence="2" key="1">
    <citation type="journal article" date="2019" name="Int. J. Syst. Evol. Microbiol.">
        <title>The Global Catalogue of Microorganisms (GCM) 10K type strain sequencing project: providing services to taxonomists for standard genome sequencing and annotation.</title>
        <authorList>
            <consortium name="The Broad Institute Genomics Platform"/>
            <consortium name="The Broad Institute Genome Sequencing Center for Infectious Disease"/>
            <person name="Wu L."/>
            <person name="Ma J."/>
        </authorList>
    </citation>
    <scope>NUCLEOTIDE SEQUENCE [LARGE SCALE GENOMIC DNA]</scope>
    <source>
        <strain evidence="2">CCUG 54522</strain>
    </source>
</reference>
<evidence type="ECO:0000313" key="2">
    <source>
        <dbReference type="Proteomes" id="UP001596135"/>
    </source>
</evidence>
<comment type="caution">
    <text evidence="1">The sequence shown here is derived from an EMBL/GenBank/DDBJ whole genome shotgun (WGS) entry which is preliminary data.</text>
</comment>
<dbReference type="EMBL" id="JBHSRJ010000004">
    <property type="protein sequence ID" value="MFC6044213.1"/>
    <property type="molecule type" value="Genomic_DNA"/>
</dbReference>
<dbReference type="Proteomes" id="UP001596135">
    <property type="component" value="Unassembled WGS sequence"/>
</dbReference>
<protein>
    <recommendedName>
        <fullName evidence="3">DUF1330 domain-containing protein</fullName>
    </recommendedName>
</protein>